<dbReference type="OrthoDB" id="2300232at2"/>
<dbReference type="InterPro" id="IPR024596">
    <property type="entry name" value="RNApol_su_b/EpuA"/>
</dbReference>
<organism evidence="3 4">
    <name type="scientific">Piscibacillus halophilus</name>
    <dbReference type="NCBI Taxonomy" id="571933"/>
    <lineage>
        <taxon>Bacteria</taxon>
        <taxon>Bacillati</taxon>
        <taxon>Bacillota</taxon>
        <taxon>Bacilli</taxon>
        <taxon>Bacillales</taxon>
        <taxon>Bacillaceae</taxon>
        <taxon>Piscibacillus</taxon>
    </lineage>
</organism>
<dbReference type="GO" id="GO:0000428">
    <property type="term" value="C:DNA-directed RNA polymerase complex"/>
    <property type="evidence" value="ECO:0007669"/>
    <property type="project" value="UniProtKB-KW"/>
</dbReference>
<feature type="region of interest" description="Disordered" evidence="1">
    <location>
        <begin position="1"/>
        <end position="38"/>
    </location>
</feature>
<keyword evidence="4" id="KW-1185">Reference proteome</keyword>
<keyword evidence="3" id="KW-0240">DNA-directed RNA polymerase</keyword>
<evidence type="ECO:0000256" key="2">
    <source>
        <dbReference type="SAM" id="Phobius"/>
    </source>
</evidence>
<sequence>MASEEQKNIRTSKQAEKEDTPKQKKKRKEVKSERKQQGAVRRFISSRIRFIPVWLRVVLIIVLCFAAFYIGLDVGYTKLGDGEDADTVRSLDFWKDMWSYIQGE</sequence>
<dbReference type="AlphaFoldDB" id="A0A1H9KJ34"/>
<reference evidence="3 4" key="1">
    <citation type="submission" date="2016-10" db="EMBL/GenBank/DDBJ databases">
        <authorList>
            <person name="de Groot N.N."/>
        </authorList>
    </citation>
    <scope>NUCLEOTIDE SEQUENCE [LARGE SCALE GENOMIC DNA]</scope>
    <source>
        <strain evidence="3 4">DSM 21633</strain>
    </source>
</reference>
<feature type="transmembrane region" description="Helical" evidence="2">
    <location>
        <begin position="51"/>
        <end position="72"/>
    </location>
</feature>
<name>A0A1H9KJ34_9BACI</name>
<feature type="compositionally biased region" description="Basic and acidic residues" evidence="1">
    <location>
        <begin position="1"/>
        <end position="22"/>
    </location>
</feature>
<keyword evidence="2" id="KW-1133">Transmembrane helix</keyword>
<evidence type="ECO:0000313" key="3">
    <source>
        <dbReference type="EMBL" id="SEQ99171.1"/>
    </source>
</evidence>
<dbReference type="Proteomes" id="UP000199427">
    <property type="component" value="Unassembled WGS sequence"/>
</dbReference>
<dbReference type="EMBL" id="FOES01000038">
    <property type="protein sequence ID" value="SEQ99171.1"/>
    <property type="molecule type" value="Genomic_DNA"/>
</dbReference>
<dbReference type="RefSeq" id="WP_091775154.1">
    <property type="nucleotide sequence ID" value="NZ_CAESCL010000118.1"/>
</dbReference>
<protein>
    <submittedName>
        <fullName evidence="3">DNA-directed RNA polymerase subunit beta</fullName>
    </submittedName>
</protein>
<keyword evidence="3" id="KW-0804">Transcription</keyword>
<evidence type="ECO:0000256" key="1">
    <source>
        <dbReference type="SAM" id="MobiDB-lite"/>
    </source>
</evidence>
<proteinExistence type="predicted"/>
<dbReference type="STRING" id="571933.SAMN05216362_13826"/>
<evidence type="ECO:0000313" key="4">
    <source>
        <dbReference type="Proteomes" id="UP000199427"/>
    </source>
</evidence>
<accession>A0A1H9KJ34</accession>
<dbReference type="Pfam" id="PF11772">
    <property type="entry name" value="EpuA"/>
    <property type="match status" value="1"/>
</dbReference>
<gene>
    <name evidence="3" type="ORF">SAMN05216362_13826</name>
</gene>
<keyword evidence="2" id="KW-0472">Membrane</keyword>
<keyword evidence="2" id="KW-0812">Transmembrane</keyword>